<dbReference type="EMBL" id="BJXA01000036">
    <property type="protein sequence ID" value="GEM40391.1"/>
    <property type="molecule type" value="Genomic_DNA"/>
</dbReference>
<feature type="domain" description="Glycosyltransferase 2-like" evidence="1">
    <location>
        <begin position="5"/>
        <end position="172"/>
    </location>
</feature>
<dbReference type="AlphaFoldDB" id="A0A511MIV5"/>
<evidence type="ECO:0000313" key="3">
    <source>
        <dbReference type="Proteomes" id="UP000321424"/>
    </source>
</evidence>
<comment type="caution">
    <text evidence="2">The sequence shown here is derived from an EMBL/GenBank/DDBJ whole genome shotgun (WGS) entry which is preliminary data.</text>
</comment>
<evidence type="ECO:0000313" key="2">
    <source>
        <dbReference type="EMBL" id="GEM40391.1"/>
    </source>
</evidence>
<dbReference type="GO" id="GO:0016758">
    <property type="term" value="F:hexosyltransferase activity"/>
    <property type="evidence" value="ECO:0007669"/>
    <property type="project" value="UniProtKB-ARBA"/>
</dbReference>
<sequence length="284" mass="30813">MTDLSICVPAYNAGRTLAATMQSILDQDLELELVVLDNASSDETQAIARSFHDPRVRIFRNDVVLPIGANWNASIQRSTGRLVKVVCADDVLLPGSLAAQLEVMADAAVSISSAKFQVIDEGGTVVESGLGLPGLVGAHPARVVLRTIVREGPAEFGPTAAAMFRREHFDRVGGIRGDLVFPMDVDLFARIASIGQFFGMAGVLAAWRNSTFNLCSQTSTVSKLVELFRFHHRIAGEYPQHIGYRDVLAADGRLLRTALHRANVRARAVTGDLVARGHSERRRT</sequence>
<name>A0A511MIV5_9NOCA</name>
<evidence type="ECO:0000259" key="1">
    <source>
        <dbReference type="Pfam" id="PF00535"/>
    </source>
</evidence>
<protein>
    <recommendedName>
        <fullName evidence="1">Glycosyltransferase 2-like domain-containing protein</fullName>
    </recommendedName>
</protein>
<dbReference type="PANTHER" id="PTHR22916:SF3">
    <property type="entry name" value="UDP-GLCNAC:BETAGAL BETA-1,3-N-ACETYLGLUCOSAMINYLTRANSFERASE-LIKE PROTEIN 1"/>
    <property type="match status" value="1"/>
</dbReference>
<dbReference type="SUPFAM" id="SSF53448">
    <property type="entry name" value="Nucleotide-diphospho-sugar transferases"/>
    <property type="match status" value="1"/>
</dbReference>
<dbReference type="Proteomes" id="UP000321424">
    <property type="component" value="Unassembled WGS sequence"/>
</dbReference>
<dbReference type="PANTHER" id="PTHR22916">
    <property type="entry name" value="GLYCOSYLTRANSFERASE"/>
    <property type="match status" value="1"/>
</dbReference>
<dbReference type="RefSeq" id="WP_147135641.1">
    <property type="nucleotide sequence ID" value="NZ_BJXA01000036.1"/>
</dbReference>
<dbReference type="OrthoDB" id="3177103at2"/>
<reference evidence="2 3" key="1">
    <citation type="submission" date="2019-07" db="EMBL/GenBank/DDBJ databases">
        <title>Whole genome shotgun sequence of Nocardia ninae NBRC 108245.</title>
        <authorList>
            <person name="Hosoyama A."/>
            <person name="Uohara A."/>
            <person name="Ohji S."/>
            <person name="Ichikawa N."/>
        </authorList>
    </citation>
    <scope>NUCLEOTIDE SEQUENCE [LARGE SCALE GENOMIC DNA]</scope>
    <source>
        <strain evidence="2 3">NBRC 108245</strain>
    </source>
</reference>
<gene>
    <name evidence="2" type="ORF">NN4_49100</name>
</gene>
<organism evidence="2 3">
    <name type="scientific">Nocardia ninae NBRC 108245</name>
    <dbReference type="NCBI Taxonomy" id="1210091"/>
    <lineage>
        <taxon>Bacteria</taxon>
        <taxon>Bacillati</taxon>
        <taxon>Actinomycetota</taxon>
        <taxon>Actinomycetes</taxon>
        <taxon>Mycobacteriales</taxon>
        <taxon>Nocardiaceae</taxon>
        <taxon>Nocardia</taxon>
    </lineage>
</organism>
<dbReference type="Gene3D" id="3.90.550.10">
    <property type="entry name" value="Spore Coat Polysaccharide Biosynthesis Protein SpsA, Chain A"/>
    <property type="match status" value="1"/>
</dbReference>
<proteinExistence type="predicted"/>
<accession>A0A511MIV5</accession>
<dbReference type="Pfam" id="PF00535">
    <property type="entry name" value="Glycos_transf_2"/>
    <property type="match status" value="1"/>
</dbReference>
<dbReference type="InterPro" id="IPR029044">
    <property type="entry name" value="Nucleotide-diphossugar_trans"/>
</dbReference>
<keyword evidence="3" id="KW-1185">Reference proteome</keyword>
<dbReference type="InterPro" id="IPR001173">
    <property type="entry name" value="Glyco_trans_2-like"/>
</dbReference>